<dbReference type="eggNOG" id="ENOG502T982">
    <property type="taxonomic scope" value="Eukaryota"/>
</dbReference>
<name>B4JR12_DROGR</name>
<dbReference type="Gene3D" id="3.30.420.610">
    <property type="entry name" value="LOTUS domain-like"/>
    <property type="match status" value="1"/>
</dbReference>
<dbReference type="OrthoDB" id="7998500at2759"/>
<reference evidence="1 2" key="1">
    <citation type="journal article" date="2007" name="Nature">
        <title>Evolution of genes and genomes on the Drosophila phylogeny.</title>
        <authorList>
            <consortium name="Drosophila 12 Genomes Consortium"/>
            <person name="Clark A.G."/>
            <person name="Eisen M.B."/>
            <person name="Smith D.R."/>
            <person name="Bergman C.M."/>
            <person name="Oliver B."/>
            <person name="Markow T.A."/>
            <person name="Kaufman T.C."/>
            <person name="Kellis M."/>
            <person name="Gelbart W."/>
            <person name="Iyer V.N."/>
            <person name="Pollard D.A."/>
            <person name="Sackton T.B."/>
            <person name="Larracuente A.M."/>
            <person name="Singh N.D."/>
            <person name="Abad J.P."/>
            <person name="Abt D.N."/>
            <person name="Adryan B."/>
            <person name="Aguade M."/>
            <person name="Akashi H."/>
            <person name="Anderson W.W."/>
            <person name="Aquadro C.F."/>
            <person name="Ardell D.H."/>
            <person name="Arguello R."/>
            <person name="Artieri C.G."/>
            <person name="Barbash D.A."/>
            <person name="Barker D."/>
            <person name="Barsanti P."/>
            <person name="Batterham P."/>
            <person name="Batzoglou S."/>
            <person name="Begun D."/>
            <person name="Bhutkar A."/>
            <person name="Blanco E."/>
            <person name="Bosak S.A."/>
            <person name="Bradley R.K."/>
            <person name="Brand A.D."/>
            <person name="Brent M.R."/>
            <person name="Brooks A.N."/>
            <person name="Brown R.H."/>
            <person name="Butlin R.K."/>
            <person name="Caggese C."/>
            <person name="Calvi B.R."/>
            <person name="Bernardo de Carvalho A."/>
            <person name="Caspi A."/>
            <person name="Castrezana S."/>
            <person name="Celniker S.E."/>
            <person name="Chang J.L."/>
            <person name="Chapple C."/>
            <person name="Chatterji S."/>
            <person name="Chinwalla A."/>
            <person name="Civetta A."/>
            <person name="Clifton S.W."/>
            <person name="Comeron J.M."/>
            <person name="Costello J.C."/>
            <person name="Coyne J.A."/>
            <person name="Daub J."/>
            <person name="David R.G."/>
            <person name="Delcher A.L."/>
            <person name="Delehaunty K."/>
            <person name="Do C.B."/>
            <person name="Ebling H."/>
            <person name="Edwards K."/>
            <person name="Eickbush T."/>
            <person name="Evans J.D."/>
            <person name="Filipski A."/>
            <person name="Findeiss S."/>
            <person name="Freyhult E."/>
            <person name="Fulton L."/>
            <person name="Fulton R."/>
            <person name="Garcia A.C."/>
            <person name="Gardiner A."/>
            <person name="Garfield D.A."/>
            <person name="Garvin B.E."/>
            <person name="Gibson G."/>
            <person name="Gilbert D."/>
            <person name="Gnerre S."/>
            <person name="Godfrey J."/>
            <person name="Good R."/>
            <person name="Gotea V."/>
            <person name="Gravely B."/>
            <person name="Greenberg A.J."/>
            <person name="Griffiths-Jones S."/>
            <person name="Gross S."/>
            <person name="Guigo R."/>
            <person name="Gustafson E.A."/>
            <person name="Haerty W."/>
            <person name="Hahn M.W."/>
            <person name="Halligan D.L."/>
            <person name="Halpern A.L."/>
            <person name="Halter G.M."/>
            <person name="Han M.V."/>
            <person name="Heger A."/>
            <person name="Hillier L."/>
            <person name="Hinrichs A.S."/>
            <person name="Holmes I."/>
            <person name="Hoskins R.A."/>
            <person name="Hubisz M.J."/>
            <person name="Hultmark D."/>
            <person name="Huntley M.A."/>
            <person name="Jaffe D.B."/>
            <person name="Jagadeeshan S."/>
            <person name="Jeck W.R."/>
            <person name="Johnson J."/>
            <person name="Jones C.D."/>
            <person name="Jordan W.C."/>
            <person name="Karpen G.H."/>
            <person name="Kataoka E."/>
            <person name="Keightley P.D."/>
            <person name="Kheradpour P."/>
            <person name="Kirkness E.F."/>
            <person name="Koerich L.B."/>
            <person name="Kristiansen K."/>
            <person name="Kudrna D."/>
            <person name="Kulathinal R.J."/>
            <person name="Kumar S."/>
            <person name="Kwok R."/>
            <person name="Lander E."/>
            <person name="Langley C.H."/>
            <person name="Lapoint R."/>
            <person name="Lazzaro B.P."/>
            <person name="Lee S.J."/>
            <person name="Levesque L."/>
            <person name="Li R."/>
            <person name="Lin C.F."/>
            <person name="Lin M.F."/>
            <person name="Lindblad-Toh K."/>
            <person name="Llopart A."/>
            <person name="Long M."/>
            <person name="Low L."/>
            <person name="Lozovsky E."/>
            <person name="Lu J."/>
            <person name="Luo M."/>
            <person name="Machado C.A."/>
            <person name="Makalowski W."/>
            <person name="Marzo M."/>
            <person name="Matsuda M."/>
            <person name="Matzkin L."/>
            <person name="McAllister B."/>
            <person name="McBride C.S."/>
            <person name="McKernan B."/>
            <person name="McKernan K."/>
            <person name="Mendez-Lago M."/>
            <person name="Minx P."/>
            <person name="Mollenhauer M.U."/>
            <person name="Montooth K."/>
            <person name="Mount S.M."/>
            <person name="Mu X."/>
            <person name="Myers E."/>
            <person name="Negre B."/>
            <person name="Newfeld S."/>
            <person name="Nielsen R."/>
            <person name="Noor M.A."/>
            <person name="O'Grady P."/>
            <person name="Pachter L."/>
            <person name="Papaceit M."/>
            <person name="Parisi M.J."/>
            <person name="Parisi M."/>
            <person name="Parts L."/>
            <person name="Pedersen J.S."/>
            <person name="Pesole G."/>
            <person name="Phillippy A.M."/>
            <person name="Ponting C.P."/>
            <person name="Pop M."/>
            <person name="Porcelli D."/>
            <person name="Powell J.R."/>
            <person name="Prohaska S."/>
            <person name="Pruitt K."/>
            <person name="Puig M."/>
            <person name="Quesneville H."/>
            <person name="Ram K.R."/>
            <person name="Rand D."/>
            <person name="Rasmussen M.D."/>
            <person name="Reed L.K."/>
            <person name="Reenan R."/>
            <person name="Reily A."/>
            <person name="Remington K.A."/>
            <person name="Rieger T.T."/>
            <person name="Ritchie M.G."/>
            <person name="Robin C."/>
            <person name="Rogers Y.H."/>
            <person name="Rohde C."/>
            <person name="Rozas J."/>
            <person name="Rubenfield M.J."/>
            <person name="Ruiz A."/>
            <person name="Russo S."/>
            <person name="Salzberg S.L."/>
            <person name="Sanchez-Gracia A."/>
            <person name="Saranga D.J."/>
            <person name="Sato H."/>
            <person name="Schaeffer S.W."/>
            <person name="Schatz M.C."/>
            <person name="Schlenke T."/>
            <person name="Schwartz R."/>
            <person name="Segarra C."/>
            <person name="Singh R.S."/>
            <person name="Sirot L."/>
            <person name="Sirota M."/>
            <person name="Sisneros N.B."/>
            <person name="Smith C.D."/>
            <person name="Smith T.F."/>
            <person name="Spieth J."/>
            <person name="Stage D.E."/>
            <person name="Stark A."/>
            <person name="Stephan W."/>
            <person name="Strausberg R.L."/>
            <person name="Strempel S."/>
            <person name="Sturgill D."/>
            <person name="Sutton G."/>
            <person name="Sutton G.G."/>
            <person name="Tao W."/>
            <person name="Teichmann S."/>
            <person name="Tobari Y.N."/>
            <person name="Tomimura Y."/>
            <person name="Tsolas J.M."/>
            <person name="Valente V.L."/>
            <person name="Venter E."/>
            <person name="Venter J.C."/>
            <person name="Vicario S."/>
            <person name="Vieira F.G."/>
            <person name="Vilella A.J."/>
            <person name="Villasante A."/>
            <person name="Walenz B."/>
            <person name="Wang J."/>
            <person name="Wasserman M."/>
            <person name="Watts T."/>
            <person name="Wilson D."/>
            <person name="Wilson R.K."/>
            <person name="Wing R.A."/>
            <person name="Wolfner M.F."/>
            <person name="Wong A."/>
            <person name="Wong G.K."/>
            <person name="Wu C.I."/>
            <person name="Wu G."/>
            <person name="Yamamoto D."/>
            <person name="Yang H.P."/>
            <person name="Yang S.P."/>
            <person name="Yorke J.A."/>
            <person name="Yoshida K."/>
            <person name="Zdobnov E."/>
            <person name="Zhang P."/>
            <person name="Zhang Y."/>
            <person name="Zimin A.V."/>
            <person name="Baldwin J."/>
            <person name="Abdouelleil A."/>
            <person name="Abdulkadir J."/>
            <person name="Abebe A."/>
            <person name="Abera B."/>
            <person name="Abreu J."/>
            <person name="Acer S.C."/>
            <person name="Aftuck L."/>
            <person name="Alexander A."/>
            <person name="An P."/>
            <person name="Anderson E."/>
            <person name="Anderson S."/>
            <person name="Arachi H."/>
            <person name="Azer M."/>
            <person name="Bachantsang P."/>
            <person name="Barry A."/>
            <person name="Bayul T."/>
            <person name="Berlin A."/>
            <person name="Bessette D."/>
            <person name="Bloom T."/>
            <person name="Blye J."/>
            <person name="Boguslavskiy L."/>
            <person name="Bonnet C."/>
            <person name="Boukhgalter B."/>
            <person name="Bourzgui I."/>
            <person name="Brown A."/>
            <person name="Cahill P."/>
            <person name="Channer S."/>
            <person name="Cheshatsang Y."/>
            <person name="Chuda L."/>
            <person name="Citroen M."/>
            <person name="Collymore A."/>
            <person name="Cooke P."/>
            <person name="Costello M."/>
            <person name="D'Aco K."/>
            <person name="Daza R."/>
            <person name="De Haan G."/>
            <person name="DeGray S."/>
            <person name="DeMaso C."/>
            <person name="Dhargay N."/>
            <person name="Dooley K."/>
            <person name="Dooley E."/>
            <person name="Doricent M."/>
            <person name="Dorje P."/>
            <person name="Dorjee K."/>
            <person name="Dupes A."/>
            <person name="Elong R."/>
            <person name="Falk J."/>
            <person name="Farina A."/>
            <person name="Faro S."/>
            <person name="Ferguson D."/>
            <person name="Fisher S."/>
            <person name="Foley C.D."/>
            <person name="Franke A."/>
            <person name="Friedrich D."/>
            <person name="Gadbois L."/>
            <person name="Gearin G."/>
            <person name="Gearin C.R."/>
            <person name="Giannoukos G."/>
            <person name="Goode T."/>
            <person name="Graham J."/>
            <person name="Grandbois E."/>
            <person name="Grewal S."/>
            <person name="Gyaltsen K."/>
            <person name="Hafez N."/>
            <person name="Hagos B."/>
            <person name="Hall J."/>
            <person name="Henson C."/>
            <person name="Hollinger A."/>
            <person name="Honan T."/>
            <person name="Huard M.D."/>
            <person name="Hughes L."/>
            <person name="Hurhula B."/>
            <person name="Husby M.E."/>
            <person name="Kamat A."/>
            <person name="Kanga B."/>
            <person name="Kashin S."/>
            <person name="Khazanovich D."/>
            <person name="Kisner P."/>
            <person name="Lance K."/>
            <person name="Lara M."/>
            <person name="Lee W."/>
            <person name="Lennon N."/>
            <person name="Letendre F."/>
            <person name="LeVine R."/>
            <person name="Lipovsky A."/>
            <person name="Liu X."/>
            <person name="Liu J."/>
            <person name="Liu S."/>
            <person name="Lokyitsang T."/>
            <person name="Lokyitsang Y."/>
            <person name="Lubonja R."/>
            <person name="Lui A."/>
            <person name="MacDonald P."/>
            <person name="Magnisalis V."/>
            <person name="Maru K."/>
            <person name="Matthews C."/>
            <person name="McCusker W."/>
            <person name="McDonough S."/>
            <person name="Mehta T."/>
            <person name="Meldrim J."/>
            <person name="Meneus L."/>
            <person name="Mihai O."/>
            <person name="Mihalev A."/>
            <person name="Mihova T."/>
            <person name="Mittelman R."/>
            <person name="Mlenga V."/>
            <person name="Montmayeur A."/>
            <person name="Mulrain L."/>
            <person name="Navidi A."/>
            <person name="Naylor J."/>
            <person name="Negash T."/>
            <person name="Nguyen T."/>
            <person name="Nguyen N."/>
            <person name="Nicol R."/>
            <person name="Norbu C."/>
            <person name="Norbu N."/>
            <person name="Novod N."/>
            <person name="O'Neill B."/>
            <person name="Osman S."/>
            <person name="Markiewicz E."/>
            <person name="Oyono O.L."/>
            <person name="Patti C."/>
            <person name="Phunkhang P."/>
            <person name="Pierre F."/>
            <person name="Priest M."/>
            <person name="Raghuraman S."/>
            <person name="Rege F."/>
            <person name="Reyes R."/>
            <person name="Rise C."/>
            <person name="Rogov P."/>
            <person name="Ross K."/>
            <person name="Ryan E."/>
            <person name="Settipalli S."/>
            <person name="Shea T."/>
            <person name="Sherpa N."/>
            <person name="Shi L."/>
            <person name="Shih D."/>
            <person name="Sparrow T."/>
            <person name="Spaulding J."/>
            <person name="Stalker J."/>
            <person name="Stange-Thomann N."/>
            <person name="Stavropoulos S."/>
            <person name="Stone C."/>
            <person name="Strader C."/>
            <person name="Tesfaye S."/>
            <person name="Thomson T."/>
            <person name="Thoulutsang Y."/>
            <person name="Thoulutsang D."/>
            <person name="Topham K."/>
            <person name="Topping I."/>
            <person name="Tsamla T."/>
            <person name="Vassiliev H."/>
            <person name="Vo A."/>
            <person name="Wangchuk T."/>
            <person name="Wangdi T."/>
            <person name="Weiand M."/>
            <person name="Wilkinson J."/>
            <person name="Wilson A."/>
            <person name="Yadav S."/>
            <person name="Young G."/>
            <person name="Yu Q."/>
            <person name="Zembek L."/>
            <person name="Zhong D."/>
            <person name="Zimmer A."/>
            <person name="Zwirko Z."/>
            <person name="Jaffe D.B."/>
            <person name="Alvarez P."/>
            <person name="Brockman W."/>
            <person name="Butler J."/>
            <person name="Chin C."/>
            <person name="Gnerre S."/>
            <person name="Grabherr M."/>
            <person name="Kleber M."/>
            <person name="Mauceli E."/>
            <person name="MacCallum I."/>
        </authorList>
    </citation>
    <scope>NUCLEOTIDE SEQUENCE [LARGE SCALE GENOMIC DNA]</scope>
    <source>
        <strain evidence="2">Tucson 15287-2541.00</strain>
    </source>
</reference>
<gene>
    <name evidence="1" type="primary">Dgri\GH13798</name>
    <name evidence="1" type="ORF">Dgri_GH13798</name>
</gene>
<dbReference type="EMBL" id="CH916372">
    <property type="protein sequence ID" value="EDV99342.1"/>
    <property type="molecule type" value="Genomic_DNA"/>
</dbReference>
<keyword evidence="2" id="KW-1185">Reference proteome</keyword>
<dbReference type="KEGG" id="dgr:6566481"/>
<dbReference type="InParanoid" id="B4JR12"/>
<protein>
    <submittedName>
        <fullName evidence="1">GH13798</fullName>
    </submittedName>
</protein>
<dbReference type="PhylomeDB" id="B4JR12"/>
<dbReference type="Proteomes" id="UP000001070">
    <property type="component" value="Unassembled WGS sequence"/>
</dbReference>
<sequence>MALDNYFDKVRGYHPGILTNVARVLLNAKCTSPERTMTLSQIRVGYRLLTEDKFPSMADPRVEMLFLLLIPFVACFTNKHGTYHFYITRLKES</sequence>
<dbReference type="OMA" id="PIKGGTR"/>
<accession>B4JR12</accession>
<dbReference type="AlphaFoldDB" id="B4JR12"/>
<evidence type="ECO:0000313" key="2">
    <source>
        <dbReference type="Proteomes" id="UP000001070"/>
    </source>
</evidence>
<organism evidence="2">
    <name type="scientific">Drosophila grimshawi</name>
    <name type="common">Hawaiian fruit fly</name>
    <name type="synonym">Idiomyia grimshawi</name>
    <dbReference type="NCBI Taxonomy" id="7222"/>
    <lineage>
        <taxon>Eukaryota</taxon>
        <taxon>Metazoa</taxon>
        <taxon>Ecdysozoa</taxon>
        <taxon>Arthropoda</taxon>
        <taxon>Hexapoda</taxon>
        <taxon>Insecta</taxon>
        <taxon>Pterygota</taxon>
        <taxon>Neoptera</taxon>
        <taxon>Endopterygota</taxon>
        <taxon>Diptera</taxon>
        <taxon>Brachycera</taxon>
        <taxon>Muscomorpha</taxon>
        <taxon>Ephydroidea</taxon>
        <taxon>Drosophilidae</taxon>
        <taxon>Drosophila</taxon>
        <taxon>Hawaiian Drosophila</taxon>
    </lineage>
</organism>
<proteinExistence type="predicted"/>
<dbReference type="HOGENOM" id="CLU_2388512_0_0_1"/>
<evidence type="ECO:0000313" key="1">
    <source>
        <dbReference type="EMBL" id="EDV99342.1"/>
    </source>
</evidence>
<dbReference type="InterPro" id="IPR041966">
    <property type="entry name" value="LOTUS-like"/>
</dbReference>